<keyword evidence="20" id="KW-0479">Metal-binding</keyword>
<dbReference type="GO" id="GO:0005953">
    <property type="term" value="C:CAAX-protein geranylgeranyltransferase complex"/>
    <property type="evidence" value="ECO:0007669"/>
    <property type="project" value="TreeGrafter"/>
</dbReference>
<keyword evidence="8" id="KW-0808">Transferase</keyword>
<evidence type="ECO:0000256" key="14">
    <source>
        <dbReference type="ARBA" id="ARBA00023136"/>
    </source>
</evidence>
<dbReference type="GO" id="GO:0004660">
    <property type="term" value="F:protein farnesyltransferase activity"/>
    <property type="evidence" value="ECO:0007669"/>
    <property type="project" value="UniProtKB-EC"/>
</dbReference>
<sequence>MSTEKLFEFIDDHVGLQLASIALLSLAVIPIYTGSYASLAAIKRPALWKPKRRTASVRSSPFEDSDDEGEEKAQVLSIKDILMIPVVASVVLYSLHLALKEVSPHCLHKVIQVLTSTFSCAVFSNTAVLVAKRLLPDWCLSNFEKYKLTFSKRVIYAATQHWLIGNLFAISIAINSVAFLTVDSFFTGFLLLLGMLAYDAFWLFGTDIMQKVSDALSSAPTSIVWPRNINTYLFNKLLKNDQYFTMFGLGDIIVPGIFIAYCLRFDRLNSWKKAKKGADFTLGDFDKPYFTTSLISYALSAGASIYMVHFTKKAQSALLYIVPALIVSTLGTALVRNELGTVLSCSDMVRTFQKLSTYSADNDDNDEEEEDERPTRFRRASLRGRSTSAARGGRSVSRGRSKSKVIETKEISSTSEHDDDCNFEAKLDRTIEEDVIEEHTTATPNPTAVFCLPGNLLTTVASRKAYVPKPPKAKAPVTQAELDEYLKDKRPEGGTYNIWHHRYSGLERDFNKQSVRPKFKVDIARDAGLTNGSRNKNAYFCLFFAKGMCSQGPKCNMWHRVPTTEDKLETTIDCFGRDKFTEFRQDMGGVGGFIRENRTLYVGRIAISSDTENVIRRQFGQFGPLERANAEFAREAMMNQNLENNEIINVRWATADPNAIANRLDAQDDELEEQRVAQFLAENIDTTEGQEAESSLPAEFTSVKRDIDEDGFNKMEKSMKKQKSEQEQTSEQTSEQTYTQEDYNNYYYQQYLEQQQYMEQQQKEAEKLGGIIPQNVLSNLKTLAKNTPMTTILYCDNPEWKDVTPIPQDDGPNPLVPIAYSKEYSDAMDYFRAVTRTNEKSVRVLNLIEDIIDMNPAHYTVWNYRQQVLFALNFDLEQELNYIDEIIADQAKNYQVWHHRQVIVDRLNKGDREIQFINSVLEEDSKNYHGWSYRQWVVKRFNLWNSELTYTNDLILFDVRNNSAWNYRYFILFNNPNSPSDELLESEIKFTQKQIILAPNNCSSWTYLKALYEKMDKPLRLIEPFLQQLIESNVDSPFVLSTYIDIYEQCAKLENTPVNPAAIEMCLELAEKKDTIREKYWNYKKKTLENFKSQFSELSNGLWFAQPKRIFRSE</sequence>
<dbReference type="Gene3D" id="1.25.40.120">
    <property type="entry name" value="Protein prenylyltransferase"/>
    <property type="match status" value="1"/>
</dbReference>
<keyword evidence="10" id="KW-0677">Repeat</keyword>
<dbReference type="PROSITE" id="PS50103">
    <property type="entry name" value="ZF_C3H1"/>
    <property type="match status" value="1"/>
</dbReference>
<dbReference type="PANTHER" id="PTHR11129:SF1">
    <property type="entry name" value="PROTEIN FARNESYLTRANSFERASE_GERANYLGERANYLTRANSFERASE TYPE-1 SUBUNIT ALPHA"/>
    <property type="match status" value="1"/>
</dbReference>
<evidence type="ECO:0000256" key="16">
    <source>
        <dbReference type="ARBA" id="ARBA00041392"/>
    </source>
</evidence>
<evidence type="ECO:0000256" key="8">
    <source>
        <dbReference type="ARBA" id="ARBA00022679"/>
    </source>
</evidence>
<dbReference type="Pfam" id="PF04258">
    <property type="entry name" value="Peptidase_A22B"/>
    <property type="match status" value="1"/>
</dbReference>
<feature type="transmembrane region" description="Helical" evidence="22">
    <location>
        <begin position="243"/>
        <end position="261"/>
    </location>
</feature>
<dbReference type="Pfam" id="PF16131">
    <property type="entry name" value="Torus"/>
    <property type="match status" value="1"/>
</dbReference>
<dbReference type="GO" id="GO:0016020">
    <property type="term" value="C:membrane"/>
    <property type="evidence" value="ECO:0007669"/>
    <property type="project" value="InterPro"/>
</dbReference>
<dbReference type="GO" id="GO:0042500">
    <property type="term" value="F:aspartic endopeptidase activity, intramembrane cleaving"/>
    <property type="evidence" value="ECO:0007669"/>
    <property type="project" value="InterPro"/>
</dbReference>
<dbReference type="Gene3D" id="3.30.70.330">
    <property type="match status" value="1"/>
</dbReference>
<evidence type="ECO:0000256" key="18">
    <source>
        <dbReference type="ARBA" id="ARBA00043086"/>
    </source>
</evidence>
<gene>
    <name evidence="24" type="ORF">INT48_001247</name>
</gene>
<keyword evidence="25" id="KW-1185">Reference proteome</keyword>
<dbReference type="InterPro" id="IPR007369">
    <property type="entry name" value="Peptidase_A22B_SPP"/>
</dbReference>
<evidence type="ECO:0000256" key="7">
    <source>
        <dbReference type="ARBA" id="ARBA00022602"/>
    </source>
</evidence>
<evidence type="ECO:0000256" key="5">
    <source>
        <dbReference type="ARBA" id="ARBA00012700"/>
    </source>
</evidence>
<proteinExistence type="inferred from homology"/>
<evidence type="ECO:0000256" key="20">
    <source>
        <dbReference type="PROSITE-ProRule" id="PRU00723"/>
    </source>
</evidence>
<evidence type="ECO:0000256" key="2">
    <source>
        <dbReference type="ARBA" id="ARBA00004127"/>
    </source>
</evidence>
<evidence type="ECO:0000259" key="23">
    <source>
        <dbReference type="PROSITE" id="PS50103"/>
    </source>
</evidence>
<dbReference type="InterPro" id="IPR035979">
    <property type="entry name" value="RBD_domain_sf"/>
</dbReference>
<dbReference type="GO" id="GO:0003676">
    <property type="term" value="F:nucleic acid binding"/>
    <property type="evidence" value="ECO:0007669"/>
    <property type="project" value="InterPro"/>
</dbReference>
<comment type="similarity">
    <text evidence="4">Belongs to the peptidase A22B family.</text>
</comment>
<dbReference type="GO" id="GO:0004662">
    <property type="term" value="F:CAAX-protein geranylgeranyltransferase activity"/>
    <property type="evidence" value="ECO:0007669"/>
    <property type="project" value="UniProtKB-EC"/>
</dbReference>
<evidence type="ECO:0000256" key="9">
    <source>
        <dbReference type="ARBA" id="ARBA00022692"/>
    </source>
</evidence>
<evidence type="ECO:0000256" key="6">
    <source>
        <dbReference type="ARBA" id="ARBA00012702"/>
    </source>
</evidence>
<dbReference type="PANTHER" id="PTHR11129">
    <property type="entry name" value="PROTEIN FARNESYLTRANSFERASE ALPHA SUBUNIT/RAB GERANYLGERANYL TRANSFERASE ALPHA SUBUNIT"/>
    <property type="match status" value="1"/>
</dbReference>
<feature type="region of interest" description="Disordered" evidence="21">
    <location>
        <begin position="685"/>
        <end position="740"/>
    </location>
</feature>
<evidence type="ECO:0000256" key="19">
    <source>
        <dbReference type="ARBA" id="ARBA00043219"/>
    </source>
</evidence>
<evidence type="ECO:0000256" key="17">
    <source>
        <dbReference type="ARBA" id="ARBA00042436"/>
    </source>
</evidence>
<evidence type="ECO:0000256" key="10">
    <source>
        <dbReference type="ARBA" id="ARBA00022737"/>
    </source>
</evidence>
<keyword evidence="7" id="KW-0637">Prenyltransferase</keyword>
<dbReference type="SUPFAM" id="SSF48439">
    <property type="entry name" value="Protein prenylyltransferase"/>
    <property type="match status" value="1"/>
</dbReference>
<feature type="transmembrane region" description="Helical" evidence="22">
    <location>
        <begin position="155"/>
        <end position="179"/>
    </location>
</feature>
<comment type="caution">
    <text evidence="24">The sequence shown here is derived from an EMBL/GenBank/DDBJ whole genome shotgun (WGS) entry which is preliminary data.</text>
</comment>
<reference evidence="24" key="1">
    <citation type="submission" date="2021-01" db="EMBL/GenBank/DDBJ databases">
        <title>Metabolic potential, ecology and presence of endohyphal bacteria is reflected in genomic diversity of Mucoromycotina.</title>
        <authorList>
            <person name="Muszewska A."/>
            <person name="Okrasinska A."/>
            <person name="Steczkiewicz K."/>
            <person name="Drgas O."/>
            <person name="Orlowska M."/>
            <person name="Perlinska-Lenart U."/>
            <person name="Aleksandrzak-Piekarczyk T."/>
            <person name="Szatraj K."/>
            <person name="Zielenkiewicz U."/>
            <person name="Pilsyk S."/>
            <person name="Malc E."/>
            <person name="Mieczkowski P."/>
            <person name="Kruszewska J.S."/>
            <person name="Biernat P."/>
            <person name="Pawlowska J."/>
        </authorList>
    </citation>
    <scope>NUCLEOTIDE SEQUENCE</scope>
    <source>
        <strain evidence="24">WA0000018081</strain>
    </source>
</reference>
<evidence type="ECO:0000256" key="12">
    <source>
        <dbReference type="ARBA" id="ARBA00022842"/>
    </source>
</evidence>
<organism evidence="24 25">
    <name type="scientific">Thamnidium elegans</name>
    <dbReference type="NCBI Taxonomy" id="101142"/>
    <lineage>
        <taxon>Eukaryota</taxon>
        <taxon>Fungi</taxon>
        <taxon>Fungi incertae sedis</taxon>
        <taxon>Mucoromycota</taxon>
        <taxon>Mucoromycotina</taxon>
        <taxon>Mucoromycetes</taxon>
        <taxon>Mucorales</taxon>
        <taxon>Mucorineae</taxon>
        <taxon>Mucoraceae</taxon>
        <taxon>Thamnidium</taxon>
    </lineage>
</organism>
<evidence type="ECO:0000256" key="15">
    <source>
        <dbReference type="ARBA" id="ARBA00040965"/>
    </source>
</evidence>
<feature type="transmembrane region" description="Helical" evidence="22">
    <location>
        <begin position="317"/>
        <end position="335"/>
    </location>
</feature>
<keyword evidence="20" id="KW-0863">Zinc-finger</keyword>
<keyword evidence="12" id="KW-0460">Magnesium</keyword>
<dbReference type="InterPro" id="IPR006639">
    <property type="entry name" value="Preselin/SPP"/>
</dbReference>
<comment type="cofactor">
    <cofactor evidence="1">
        <name>Mg(2+)</name>
        <dbReference type="ChEBI" id="CHEBI:18420"/>
    </cofactor>
</comment>
<dbReference type="Proteomes" id="UP000613177">
    <property type="component" value="Unassembled WGS sequence"/>
</dbReference>
<comment type="subcellular location">
    <subcellularLocation>
        <location evidence="2">Endomembrane system</location>
        <topology evidence="2">Multi-pass membrane protein</topology>
    </subcellularLocation>
</comment>
<dbReference type="SMART" id="SM00730">
    <property type="entry name" value="PSN"/>
    <property type="match status" value="1"/>
</dbReference>
<dbReference type="InterPro" id="IPR000571">
    <property type="entry name" value="Znf_CCCH"/>
</dbReference>
<dbReference type="EC" id="2.5.1.58" evidence="6"/>
<dbReference type="EC" id="2.5.1.59" evidence="5"/>
<dbReference type="Pfam" id="PF01239">
    <property type="entry name" value="PPTA"/>
    <property type="match status" value="5"/>
</dbReference>
<evidence type="ECO:0000256" key="21">
    <source>
        <dbReference type="SAM" id="MobiDB-lite"/>
    </source>
</evidence>
<keyword evidence="13 22" id="KW-1133">Transmembrane helix</keyword>
<feature type="compositionally biased region" description="Acidic residues" evidence="21">
    <location>
        <begin position="361"/>
        <end position="372"/>
    </location>
</feature>
<dbReference type="GO" id="GO:0005965">
    <property type="term" value="C:protein farnesyltransferase complex"/>
    <property type="evidence" value="ECO:0007669"/>
    <property type="project" value="TreeGrafter"/>
</dbReference>
<keyword evidence="11" id="KW-0378">Hydrolase</keyword>
<keyword evidence="9 22" id="KW-0812">Transmembrane</keyword>
<dbReference type="AlphaFoldDB" id="A0A8H7SLP4"/>
<evidence type="ECO:0000313" key="24">
    <source>
        <dbReference type="EMBL" id="KAG2231311.1"/>
    </source>
</evidence>
<dbReference type="InterPro" id="IPR012677">
    <property type="entry name" value="Nucleotide-bd_a/b_plait_sf"/>
</dbReference>
<feature type="compositionally biased region" description="Low complexity" evidence="21">
    <location>
        <begin position="383"/>
        <end position="396"/>
    </location>
</feature>
<feature type="region of interest" description="Disordered" evidence="21">
    <location>
        <begin position="359"/>
        <end position="419"/>
    </location>
</feature>
<evidence type="ECO:0000256" key="22">
    <source>
        <dbReference type="SAM" id="Phobius"/>
    </source>
</evidence>
<feature type="transmembrane region" description="Helical" evidence="22">
    <location>
        <begin position="20"/>
        <end position="42"/>
    </location>
</feature>
<feature type="transmembrane region" description="Helical" evidence="22">
    <location>
        <begin position="289"/>
        <end position="310"/>
    </location>
</feature>
<feature type="compositionally biased region" description="Basic and acidic residues" evidence="21">
    <location>
        <begin position="702"/>
        <end position="726"/>
    </location>
</feature>
<accession>A0A8H7SLP4</accession>
<dbReference type="PROSITE" id="PS51147">
    <property type="entry name" value="PFTA"/>
    <property type="match status" value="5"/>
</dbReference>
<evidence type="ECO:0000256" key="4">
    <source>
        <dbReference type="ARBA" id="ARBA00006859"/>
    </source>
</evidence>
<evidence type="ECO:0000313" key="25">
    <source>
        <dbReference type="Proteomes" id="UP000613177"/>
    </source>
</evidence>
<evidence type="ECO:0000256" key="13">
    <source>
        <dbReference type="ARBA" id="ARBA00022989"/>
    </source>
</evidence>
<protein>
    <recommendedName>
        <fullName evidence="15">Protein farnesyltransferase/geranylgeranyltransferase type-1 subunit alpha</fullName>
        <ecNumber evidence="6">2.5.1.58</ecNumber>
        <ecNumber evidence="5">2.5.1.59</ecNumber>
    </recommendedName>
    <alternativeName>
        <fullName evidence="18">CAAX farnesyltransferase subunit alpha</fullName>
    </alternativeName>
    <alternativeName>
        <fullName evidence="17">FTase-alpha</fullName>
    </alternativeName>
    <alternativeName>
        <fullName evidence="16">Ras proteins prenyltransferase subunit alpha</fullName>
    </alternativeName>
    <alternativeName>
        <fullName evidence="19">Type I protein geranyl-geranyltransferase subunit alpha</fullName>
    </alternativeName>
</protein>
<dbReference type="InterPro" id="IPR032297">
    <property type="entry name" value="Torus"/>
</dbReference>
<keyword evidence="14 22" id="KW-0472">Membrane</keyword>
<comment type="similarity">
    <text evidence="3">Belongs to the protein prenyltransferase subunit alpha family.</text>
</comment>
<evidence type="ECO:0000256" key="1">
    <source>
        <dbReference type="ARBA" id="ARBA00001946"/>
    </source>
</evidence>
<dbReference type="GO" id="GO:0008270">
    <property type="term" value="F:zinc ion binding"/>
    <property type="evidence" value="ECO:0007669"/>
    <property type="project" value="UniProtKB-KW"/>
</dbReference>
<name>A0A8H7SLP4_9FUNG</name>
<dbReference type="InterPro" id="IPR002088">
    <property type="entry name" value="Prenyl_trans_a"/>
</dbReference>
<feature type="domain" description="C3H1-type" evidence="23">
    <location>
        <begin position="535"/>
        <end position="562"/>
    </location>
</feature>
<evidence type="ECO:0000256" key="11">
    <source>
        <dbReference type="ARBA" id="ARBA00022801"/>
    </source>
</evidence>
<evidence type="ECO:0000256" key="3">
    <source>
        <dbReference type="ARBA" id="ARBA00006734"/>
    </source>
</evidence>
<feature type="transmembrane region" description="Helical" evidence="22">
    <location>
        <begin position="185"/>
        <end position="204"/>
    </location>
</feature>
<feature type="compositionally biased region" description="Low complexity" evidence="21">
    <location>
        <begin position="727"/>
        <end position="740"/>
    </location>
</feature>
<dbReference type="SUPFAM" id="SSF54928">
    <property type="entry name" value="RNA-binding domain, RBD"/>
    <property type="match status" value="1"/>
</dbReference>
<dbReference type="EMBL" id="JAEPRE010000156">
    <property type="protein sequence ID" value="KAG2231311.1"/>
    <property type="molecule type" value="Genomic_DNA"/>
</dbReference>
<dbReference type="GO" id="GO:0012505">
    <property type="term" value="C:endomembrane system"/>
    <property type="evidence" value="ECO:0007669"/>
    <property type="project" value="UniProtKB-SubCell"/>
</dbReference>
<keyword evidence="20" id="KW-0862">Zinc</keyword>
<feature type="zinc finger region" description="C3H1-type" evidence="20">
    <location>
        <begin position="535"/>
        <end position="562"/>
    </location>
</feature>